<dbReference type="GeneID" id="59333818"/>
<protein>
    <recommendedName>
        <fullName evidence="3">Glycerol-3-phosphate phosphatase</fullName>
    </recommendedName>
</protein>
<evidence type="ECO:0000313" key="1">
    <source>
        <dbReference type="EMBL" id="KAF6218869.1"/>
    </source>
</evidence>
<proteinExistence type="predicted"/>
<comment type="caution">
    <text evidence="1">The sequence shown here is derived from an EMBL/GenBank/DDBJ whole genome shotgun (WGS) entry which is preliminary data.</text>
</comment>
<dbReference type="AlphaFoldDB" id="A0A8H6F8U0"/>
<dbReference type="InterPro" id="IPR023198">
    <property type="entry name" value="PGP-like_dom2"/>
</dbReference>
<dbReference type="SFLD" id="SFLDS00003">
    <property type="entry name" value="Haloacid_Dehalogenase"/>
    <property type="match status" value="1"/>
</dbReference>
<dbReference type="Pfam" id="PF00702">
    <property type="entry name" value="Hydrolase"/>
    <property type="match status" value="1"/>
</dbReference>
<dbReference type="Gene3D" id="3.40.50.1000">
    <property type="entry name" value="HAD superfamily/HAD-like"/>
    <property type="match status" value="1"/>
</dbReference>
<dbReference type="NCBIfam" id="TIGR01509">
    <property type="entry name" value="HAD-SF-IA-v3"/>
    <property type="match status" value="1"/>
</dbReference>
<dbReference type="SUPFAM" id="SSF56784">
    <property type="entry name" value="HAD-like"/>
    <property type="match status" value="1"/>
</dbReference>
<dbReference type="PANTHER" id="PTHR43481:SF4">
    <property type="entry name" value="GLYCEROL-1-PHOSPHATE PHOSPHOHYDROLASE 1-RELATED"/>
    <property type="match status" value="1"/>
</dbReference>
<dbReference type="InterPro" id="IPR051806">
    <property type="entry name" value="HAD-like_SPP"/>
</dbReference>
<evidence type="ECO:0008006" key="3">
    <source>
        <dbReference type="Google" id="ProtNLM"/>
    </source>
</evidence>
<dbReference type="SFLD" id="SFLDG01129">
    <property type="entry name" value="C1.5:_HAD__Beta-PGM__Phosphata"/>
    <property type="match status" value="1"/>
</dbReference>
<name>A0A8H6F8U0_9LECA</name>
<dbReference type="Gene3D" id="1.10.150.240">
    <property type="entry name" value="Putative phosphatase, domain 2"/>
    <property type="match status" value="1"/>
</dbReference>
<dbReference type="RefSeq" id="XP_037148304.1">
    <property type="nucleotide sequence ID" value="XM_037296322.1"/>
</dbReference>
<accession>A0A8H6F8U0</accession>
<dbReference type="InterPro" id="IPR023214">
    <property type="entry name" value="HAD_sf"/>
</dbReference>
<dbReference type="PANTHER" id="PTHR43481">
    <property type="entry name" value="FRUCTOSE-1-PHOSPHATE PHOSPHATASE"/>
    <property type="match status" value="1"/>
</dbReference>
<dbReference type="EMBL" id="JACCJB010000021">
    <property type="protein sequence ID" value="KAF6218869.1"/>
    <property type="molecule type" value="Genomic_DNA"/>
</dbReference>
<keyword evidence="2" id="KW-1185">Reference proteome</keyword>
<evidence type="ECO:0000313" key="2">
    <source>
        <dbReference type="Proteomes" id="UP000593566"/>
    </source>
</evidence>
<sequence>MALDQGNGSFTGQTESHAFAGFLFDVDGTIINTTDAVTKHWQRIGAELGVDPDVILRNSRGRRSIDTLRLKLGMSVSLPGPPQCHIDIYATDVRHIESLIPKLYGSGVTEIRGARPLLKSMGEANAPWALVTSCTRTLLSGWLDLLALPSPPASVAAEDVAAGKPDPACYNLGRERIGLGERARVLVAEDAPAGVKAGKAAGCMVLGLATTHGVDQLRDAGADWIIEDLTCVKVAGKGDDGWEISIEKMWVQNE</sequence>
<reference evidence="1 2" key="1">
    <citation type="journal article" date="2020" name="Genomics">
        <title>Complete, high-quality genomes from long-read metagenomic sequencing of two wolf lichen thalli reveals enigmatic genome architecture.</title>
        <authorList>
            <person name="McKenzie S.K."/>
            <person name="Walston R.F."/>
            <person name="Allen J.L."/>
        </authorList>
    </citation>
    <scope>NUCLEOTIDE SEQUENCE [LARGE SCALE GENOMIC DNA]</scope>
    <source>
        <strain evidence="1">WasteWater1</strain>
    </source>
</reference>
<dbReference type="InterPro" id="IPR036412">
    <property type="entry name" value="HAD-like_sf"/>
</dbReference>
<gene>
    <name evidence="1" type="ORF">HO133_005412</name>
</gene>
<organism evidence="1 2">
    <name type="scientific">Letharia lupina</name>
    <dbReference type="NCBI Taxonomy" id="560253"/>
    <lineage>
        <taxon>Eukaryota</taxon>
        <taxon>Fungi</taxon>
        <taxon>Dikarya</taxon>
        <taxon>Ascomycota</taxon>
        <taxon>Pezizomycotina</taxon>
        <taxon>Lecanoromycetes</taxon>
        <taxon>OSLEUM clade</taxon>
        <taxon>Lecanoromycetidae</taxon>
        <taxon>Lecanorales</taxon>
        <taxon>Lecanorineae</taxon>
        <taxon>Parmeliaceae</taxon>
        <taxon>Letharia</taxon>
    </lineage>
</organism>
<dbReference type="InterPro" id="IPR006439">
    <property type="entry name" value="HAD-SF_hydro_IA"/>
</dbReference>
<dbReference type="GO" id="GO:0050308">
    <property type="term" value="F:sugar-phosphatase activity"/>
    <property type="evidence" value="ECO:0007669"/>
    <property type="project" value="TreeGrafter"/>
</dbReference>
<dbReference type="Proteomes" id="UP000593566">
    <property type="component" value="Unassembled WGS sequence"/>
</dbReference>